<dbReference type="RefSeq" id="WP_307557545.1">
    <property type="nucleotide sequence ID" value="NZ_JAUSQU010000001.1"/>
</dbReference>
<reference evidence="2 3" key="1">
    <citation type="submission" date="2023-07" db="EMBL/GenBank/DDBJ databases">
        <title>Sequencing the genomes of 1000 actinobacteria strains.</title>
        <authorList>
            <person name="Klenk H.-P."/>
        </authorList>
    </citation>
    <scope>NUCLEOTIDE SEQUENCE [LARGE SCALE GENOMIC DNA]</scope>
    <source>
        <strain evidence="2 3">DSM 46740</strain>
    </source>
</reference>
<feature type="transmembrane region" description="Helical" evidence="1">
    <location>
        <begin position="171"/>
        <end position="191"/>
    </location>
</feature>
<keyword evidence="3" id="KW-1185">Reference proteome</keyword>
<feature type="transmembrane region" description="Helical" evidence="1">
    <location>
        <begin position="92"/>
        <end position="112"/>
    </location>
</feature>
<feature type="transmembrane region" description="Helical" evidence="1">
    <location>
        <begin position="7"/>
        <end position="27"/>
    </location>
</feature>
<dbReference type="NCBIfam" id="NF041646">
    <property type="entry name" value="VC0807_fam"/>
    <property type="match status" value="1"/>
</dbReference>
<evidence type="ECO:0000313" key="3">
    <source>
        <dbReference type="Proteomes" id="UP001225356"/>
    </source>
</evidence>
<dbReference type="EMBL" id="JAUSQU010000001">
    <property type="protein sequence ID" value="MDP9843369.1"/>
    <property type="molecule type" value="Genomic_DNA"/>
</dbReference>
<keyword evidence="1" id="KW-0812">Transmembrane</keyword>
<name>A0ABT9QBU4_9ACTN</name>
<feature type="transmembrane region" description="Helical" evidence="1">
    <location>
        <begin position="61"/>
        <end position="80"/>
    </location>
</feature>
<organism evidence="2 3">
    <name type="scientific">Streptosporangium lutulentum</name>
    <dbReference type="NCBI Taxonomy" id="1461250"/>
    <lineage>
        <taxon>Bacteria</taxon>
        <taxon>Bacillati</taxon>
        <taxon>Actinomycetota</taxon>
        <taxon>Actinomycetes</taxon>
        <taxon>Streptosporangiales</taxon>
        <taxon>Streptosporangiaceae</taxon>
        <taxon>Streptosporangium</taxon>
    </lineage>
</organism>
<evidence type="ECO:0008006" key="4">
    <source>
        <dbReference type="Google" id="ProtNLM"/>
    </source>
</evidence>
<keyword evidence="1" id="KW-0472">Membrane</keyword>
<feature type="transmembrane region" description="Helical" evidence="1">
    <location>
        <begin position="141"/>
        <end position="165"/>
    </location>
</feature>
<evidence type="ECO:0000313" key="2">
    <source>
        <dbReference type="EMBL" id="MDP9843369.1"/>
    </source>
</evidence>
<proteinExistence type="predicted"/>
<dbReference type="Proteomes" id="UP001225356">
    <property type="component" value="Unassembled WGS sequence"/>
</dbReference>
<feature type="transmembrane region" description="Helical" evidence="1">
    <location>
        <begin position="33"/>
        <end position="54"/>
    </location>
</feature>
<gene>
    <name evidence="2" type="ORF">J2853_002580</name>
</gene>
<sequence length="204" mass="21646">MTDQRRSGAVLALALDVVIPLAVFYLARGAGVNQWLALLLAALAPAAGIGWTWARQRRLDATAVFVIVSMALSLLVAFVTGDARVLPARESWLTGAVGLWILASLATGRPFLLDVAGKVSPAGVARRVDSLWAGNRVFRRWMMLASLAWGAAFLLDAVIRVAFAYTLAVDSVPAALIVLIALAQGIVMLHGRRSGALALLRNHG</sequence>
<keyword evidence="1" id="KW-1133">Transmembrane helix</keyword>
<protein>
    <recommendedName>
        <fullName evidence="4">Intracellular septation protein A</fullName>
    </recommendedName>
</protein>
<comment type="caution">
    <text evidence="2">The sequence shown here is derived from an EMBL/GenBank/DDBJ whole genome shotgun (WGS) entry which is preliminary data.</text>
</comment>
<accession>A0ABT9QBU4</accession>
<evidence type="ECO:0000256" key="1">
    <source>
        <dbReference type="SAM" id="Phobius"/>
    </source>
</evidence>